<feature type="domain" description="Beta-ketoacyl-[acyl-carrier-protein] synthase III N-terminal" evidence="16">
    <location>
        <begin position="118"/>
        <end position="194"/>
    </location>
</feature>
<evidence type="ECO:0000313" key="17">
    <source>
        <dbReference type="EMBL" id="TJY39741.1"/>
    </source>
</evidence>
<dbReference type="NCBIfam" id="NF006829">
    <property type="entry name" value="PRK09352.1"/>
    <property type="match status" value="1"/>
</dbReference>
<comment type="catalytic activity">
    <reaction evidence="12">
        <text>2-methylpropanoyl-CoA + malonyl-[ACP] + H(+) = 4-methyl-3-oxopentanoyl-[ACP] + CO2 + CoA</text>
        <dbReference type="Rhea" id="RHEA:42268"/>
        <dbReference type="Rhea" id="RHEA-COMP:9623"/>
        <dbReference type="Rhea" id="RHEA-COMP:9940"/>
        <dbReference type="ChEBI" id="CHEBI:15378"/>
        <dbReference type="ChEBI" id="CHEBI:16526"/>
        <dbReference type="ChEBI" id="CHEBI:57287"/>
        <dbReference type="ChEBI" id="CHEBI:57338"/>
        <dbReference type="ChEBI" id="CHEBI:78449"/>
        <dbReference type="ChEBI" id="CHEBI:78820"/>
        <dbReference type="EC" id="2.3.1.300"/>
    </reaction>
    <physiologicalReaction direction="left-to-right" evidence="12">
        <dbReference type="Rhea" id="RHEA:42269"/>
    </physiologicalReaction>
</comment>
<dbReference type="InterPro" id="IPR016039">
    <property type="entry name" value="Thiolase-like"/>
</dbReference>
<evidence type="ECO:0000256" key="4">
    <source>
        <dbReference type="ARBA" id="ARBA00022516"/>
    </source>
</evidence>
<evidence type="ECO:0000256" key="1">
    <source>
        <dbReference type="ARBA" id="ARBA00005194"/>
    </source>
</evidence>
<dbReference type="EC" id="2.3.1.180" evidence="14"/>
<dbReference type="PANTHER" id="PTHR34069">
    <property type="entry name" value="3-OXOACYL-[ACYL-CARRIER-PROTEIN] SYNTHASE 3"/>
    <property type="match status" value="1"/>
</dbReference>
<dbReference type="Proteomes" id="UP000309673">
    <property type="component" value="Unassembled WGS sequence"/>
</dbReference>
<dbReference type="GO" id="GO:0006633">
    <property type="term" value="P:fatty acid biosynthetic process"/>
    <property type="evidence" value="ECO:0007669"/>
    <property type="project" value="UniProtKB-UniRule"/>
</dbReference>
<evidence type="ECO:0000256" key="2">
    <source>
        <dbReference type="ARBA" id="ARBA00008642"/>
    </source>
</evidence>
<dbReference type="AlphaFoldDB" id="A0A4U0F565"/>
<evidence type="ECO:0000256" key="13">
    <source>
        <dbReference type="ARBA" id="ARBA00052985"/>
    </source>
</evidence>
<evidence type="ECO:0000256" key="3">
    <source>
        <dbReference type="ARBA" id="ARBA00022490"/>
    </source>
</evidence>
<dbReference type="GO" id="GO:0004315">
    <property type="term" value="F:3-oxoacyl-[acyl-carrier-protein] synthase activity"/>
    <property type="evidence" value="ECO:0007669"/>
    <property type="project" value="InterPro"/>
</dbReference>
<keyword evidence="8 14" id="KW-0275">Fatty acid biosynthesis</keyword>
<dbReference type="UniPathway" id="UPA00094"/>
<dbReference type="Gene3D" id="3.40.47.10">
    <property type="match status" value="1"/>
</dbReference>
<dbReference type="GO" id="GO:0044550">
    <property type="term" value="P:secondary metabolite biosynthetic process"/>
    <property type="evidence" value="ECO:0007669"/>
    <property type="project" value="TreeGrafter"/>
</dbReference>
<dbReference type="Pfam" id="PF08541">
    <property type="entry name" value="ACP_syn_III_C"/>
    <property type="match status" value="1"/>
</dbReference>
<evidence type="ECO:0000256" key="12">
    <source>
        <dbReference type="ARBA" id="ARBA00052467"/>
    </source>
</evidence>
<comment type="pathway">
    <text evidence="1 14">Lipid metabolism; fatty acid biosynthesis.</text>
</comment>
<evidence type="ECO:0000256" key="10">
    <source>
        <dbReference type="ARBA" id="ARBA00051096"/>
    </source>
</evidence>
<evidence type="ECO:0000256" key="11">
    <source>
        <dbReference type="ARBA" id="ARBA00052407"/>
    </source>
</evidence>
<comment type="caution">
    <text evidence="17">The sequence shown here is derived from an EMBL/GenBank/DDBJ whole genome shotgun (WGS) entry which is preliminary data.</text>
</comment>
<protein>
    <recommendedName>
        <fullName evidence="14">Beta-ketoacyl-[acyl-carrier-protein] synthase III</fullName>
        <shortName evidence="14">Beta-ketoacyl-ACP synthase III</shortName>
        <shortName evidence="14">KAS III</shortName>
        <ecNumber evidence="14">2.3.1.180</ecNumber>
    </recommendedName>
    <alternativeName>
        <fullName evidence="14">3-oxoacyl-[acyl-carrier-protein] synthase 3</fullName>
    </alternativeName>
    <alternativeName>
        <fullName evidence="14">3-oxoacyl-[acyl-carrier-protein] synthase III</fullName>
    </alternativeName>
</protein>
<organism evidence="17 18">
    <name type="scientific">Cohnella pontilimi</name>
    <dbReference type="NCBI Taxonomy" id="2564100"/>
    <lineage>
        <taxon>Bacteria</taxon>
        <taxon>Bacillati</taxon>
        <taxon>Bacillota</taxon>
        <taxon>Bacilli</taxon>
        <taxon>Bacillales</taxon>
        <taxon>Paenibacillaceae</taxon>
        <taxon>Cohnella</taxon>
    </lineage>
</organism>
<dbReference type="InterPro" id="IPR013747">
    <property type="entry name" value="ACP_syn_III_C"/>
</dbReference>
<dbReference type="InterPro" id="IPR013751">
    <property type="entry name" value="ACP_syn_III_N"/>
</dbReference>
<dbReference type="GO" id="GO:0033818">
    <property type="term" value="F:beta-ketoacyl-acyl-carrier-protein synthase III activity"/>
    <property type="evidence" value="ECO:0007669"/>
    <property type="project" value="UniProtKB-UniRule"/>
</dbReference>
<comment type="domain">
    <text evidence="14">The last Arg residue of the ACP-binding site is essential for the weak association between ACP/AcpP and FabH.</text>
</comment>
<proteinExistence type="inferred from homology"/>
<comment type="subcellular location">
    <subcellularLocation>
        <location evidence="14">Cytoplasm</location>
    </subcellularLocation>
</comment>
<dbReference type="OrthoDB" id="9815506at2"/>
<comment type="catalytic activity">
    <reaction evidence="11">
        <text>(2S)-2-methylbutanoyl-CoA + malonyl-[ACP] + H(+) = (4S)-4-methyl-3-oxohexanoyl-[ACP] + CO2 + CoA</text>
        <dbReference type="Rhea" id="RHEA:42276"/>
        <dbReference type="Rhea" id="RHEA-COMP:9623"/>
        <dbReference type="Rhea" id="RHEA-COMP:17148"/>
        <dbReference type="ChEBI" id="CHEBI:15378"/>
        <dbReference type="ChEBI" id="CHEBI:16526"/>
        <dbReference type="ChEBI" id="CHEBI:57287"/>
        <dbReference type="ChEBI" id="CHEBI:78449"/>
        <dbReference type="ChEBI" id="CHEBI:88166"/>
        <dbReference type="ChEBI" id="CHEBI:167462"/>
        <dbReference type="EC" id="2.3.1.300"/>
    </reaction>
    <physiologicalReaction direction="left-to-right" evidence="11">
        <dbReference type="Rhea" id="RHEA:42277"/>
    </physiologicalReaction>
</comment>
<dbReference type="RefSeq" id="WP_136779181.1">
    <property type="nucleotide sequence ID" value="NZ_SUPK01000009.1"/>
</dbReference>
<dbReference type="InterPro" id="IPR004655">
    <property type="entry name" value="FabH"/>
</dbReference>
<comment type="similarity">
    <text evidence="2 14">Belongs to the thiolase-like superfamily. FabH family.</text>
</comment>
<dbReference type="SUPFAM" id="SSF53901">
    <property type="entry name" value="Thiolase-like"/>
    <property type="match status" value="1"/>
</dbReference>
<comment type="catalytic activity">
    <reaction evidence="10">
        <text>malonyl-[ACP] + acetyl-CoA + H(+) = 3-oxobutanoyl-[ACP] + CO2 + CoA</text>
        <dbReference type="Rhea" id="RHEA:12080"/>
        <dbReference type="Rhea" id="RHEA-COMP:9623"/>
        <dbReference type="Rhea" id="RHEA-COMP:9625"/>
        <dbReference type="ChEBI" id="CHEBI:15378"/>
        <dbReference type="ChEBI" id="CHEBI:16526"/>
        <dbReference type="ChEBI" id="CHEBI:57287"/>
        <dbReference type="ChEBI" id="CHEBI:57288"/>
        <dbReference type="ChEBI" id="CHEBI:78449"/>
        <dbReference type="ChEBI" id="CHEBI:78450"/>
        <dbReference type="EC" id="2.3.1.180"/>
    </reaction>
    <physiologicalReaction direction="left-to-right" evidence="10">
        <dbReference type="Rhea" id="RHEA:12081"/>
    </physiologicalReaction>
</comment>
<keyword evidence="4 14" id="KW-0444">Lipid biosynthesis</keyword>
<dbReference type="HAMAP" id="MF_01815">
    <property type="entry name" value="FabH"/>
    <property type="match status" value="1"/>
</dbReference>
<name>A0A4U0F565_9BACL</name>
<evidence type="ECO:0000256" key="14">
    <source>
        <dbReference type="HAMAP-Rule" id="MF_01815"/>
    </source>
</evidence>
<feature type="domain" description="Beta-ketoacyl-[acyl-carrier-protein] synthase III C-terminal" evidence="15">
    <location>
        <begin position="245"/>
        <end position="332"/>
    </location>
</feature>
<dbReference type="CDD" id="cd00830">
    <property type="entry name" value="KAS_III"/>
    <property type="match status" value="1"/>
</dbReference>
<comment type="subunit">
    <text evidence="14">Homodimer.</text>
</comment>
<evidence type="ECO:0000259" key="16">
    <source>
        <dbReference type="Pfam" id="PF08545"/>
    </source>
</evidence>
<keyword evidence="3 14" id="KW-0963">Cytoplasm</keyword>
<accession>A0A4U0F565</accession>
<dbReference type="Pfam" id="PF08545">
    <property type="entry name" value="ACP_syn_III"/>
    <property type="match status" value="1"/>
</dbReference>
<gene>
    <name evidence="14" type="primary">fabH</name>
    <name evidence="17" type="ORF">E5161_17480</name>
</gene>
<feature type="region of interest" description="ACP-binding" evidence="14">
    <location>
        <begin position="260"/>
        <end position="264"/>
    </location>
</feature>
<evidence type="ECO:0000256" key="6">
    <source>
        <dbReference type="ARBA" id="ARBA00022832"/>
    </source>
</evidence>
<evidence type="ECO:0000259" key="15">
    <source>
        <dbReference type="Pfam" id="PF08541"/>
    </source>
</evidence>
<comment type="function">
    <text evidence="14">Catalyzes the condensation reaction of fatty acid synthesis by the addition to an acyl acceptor of two carbons from malonyl-ACP. Catalyzes the first condensation reaction which initiates fatty acid synthesis and may therefore play a role in governing the total rate of fatty acid production. Possesses both acetoacetyl-ACP synthase and acetyl transacylase activities. Its substrate specificity determines the biosynthesis of branched-chain and/or straight-chain of fatty acids.</text>
</comment>
<evidence type="ECO:0000313" key="18">
    <source>
        <dbReference type="Proteomes" id="UP000309673"/>
    </source>
</evidence>
<evidence type="ECO:0000256" key="7">
    <source>
        <dbReference type="ARBA" id="ARBA00023098"/>
    </source>
</evidence>
<evidence type="ECO:0000256" key="9">
    <source>
        <dbReference type="ARBA" id="ARBA00023315"/>
    </source>
</evidence>
<comment type="catalytic activity">
    <reaction evidence="13">
        <text>3-methylbutanoyl-CoA + malonyl-[ACP] + H(+) = 5-methyl-3-oxohexanoyl-[ACP] + CO2 + CoA</text>
        <dbReference type="Rhea" id="RHEA:42272"/>
        <dbReference type="Rhea" id="RHEA-COMP:9623"/>
        <dbReference type="Rhea" id="RHEA-COMP:9941"/>
        <dbReference type="ChEBI" id="CHEBI:15378"/>
        <dbReference type="ChEBI" id="CHEBI:16526"/>
        <dbReference type="ChEBI" id="CHEBI:57287"/>
        <dbReference type="ChEBI" id="CHEBI:57345"/>
        <dbReference type="ChEBI" id="CHEBI:78449"/>
        <dbReference type="ChEBI" id="CHEBI:78822"/>
        <dbReference type="EC" id="2.3.1.300"/>
    </reaction>
    <physiologicalReaction direction="left-to-right" evidence="13">
        <dbReference type="Rhea" id="RHEA:42273"/>
    </physiologicalReaction>
</comment>
<dbReference type="GO" id="GO:0005737">
    <property type="term" value="C:cytoplasm"/>
    <property type="evidence" value="ECO:0007669"/>
    <property type="project" value="UniProtKB-SubCell"/>
</dbReference>
<keyword evidence="5 14" id="KW-0808">Transferase</keyword>
<dbReference type="EMBL" id="SUPK01000009">
    <property type="protein sequence ID" value="TJY39741.1"/>
    <property type="molecule type" value="Genomic_DNA"/>
</dbReference>
<feature type="active site" evidence="14">
    <location>
        <position position="123"/>
    </location>
</feature>
<dbReference type="NCBIfam" id="TIGR00747">
    <property type="entry name" value="fabH"/>
    <property type="match status" value="1"/>
</dbReference>
<keyword evidence="14" id="KW-0511">Multifunctional enzyme</keyword>
<keyword evidence="9 14" id="KW-0012">Acyltransferase</keyword>
<feature type="active site" evidence="14">
    <location>
        <position position="259"/>
    </location>
</feature>
<dbReference type="PANTHER" id="PTHR34069:SF2">
    <property type="entry name" value="BETA-KETOACYL-[ACYL-CARRIER-PROTEIN] SYNTHASE III"/>
    <property type="match status" value="1"/>
</dbReference>
<keyword evidence="7 14" id="KW-0443">Lipid metabolism</keyword>
<feature type="active site" evidence="14">
    <location>
        <position position="289"/>
    </location>
</feature>
<sequence>MSITHPISGFQSKAAITAIGSYVPDGVITNGDLEKLVDTDHEWIVRRTGIVTRHRAAPDQFTSHLAVAAVQDLLNRYPTPAADIDAVIVATTTPDMPFPSVASQVQRAFGMTRALAVDVNAACAGFVTGLQMANGLLMTGAYRKVLVIGAETLTKITDYSDRATCILFGDGAGAVLVEAAEQGEFLSSFATTDGAGGNQVYVTGLADVWNGLPLEGDGKLVQNGREVYKWAVSTIPDGVRKLTSDAGYTPQELDWFVPHSANLRMIEAICERLELPADKSLESVVDNGNTSAASIPLALDAGVRNGKLKPGQLVALFGFGSGLTQAGLLVRWTA</sequence>
<evidence type="ECO:0000256" key="8">
    <source>
        <dbReference type="ARBA" id="ARBA00023160"/>
    </source>
</evidence>
<dbReference type="FunFam" id="3.40.47.10:FF:000004">
    <property type="entry name" value="3-oxoacyl-[acyl-carrier-protein] synthase 3"/>
    <property type="match status" value="1"/>
</dbReference>
<evidence type="ECO:0000256" key="5">
    <source>
        <dbReference type="ARBA" id="ARBA00022679"/>
    </source>
</evidence>
<reference evidence="17 18" key="1">
    <citation type="submission" date="2019-04" db="EMBL/GenBank/DDBJ databases">
        <title>Cohnella sp. nov., isolated from soil.</title>
        <authorList>
            <person name="Kim W."/>
        </authorList>
    </citation>
    <scope>NUCLEOTIDE SEQUENCE [LARGE SCALE GENOMIC DNA]</scope>
    <source>
        <strain evidence="17 18">CAU 1483</strain>
    </source>
</reference>
<keyword evidence="6 14" id="KW-0276">Fatty acid metabolism</keyword>
<keyword evidence="18" id="KW-1185">Reference proteome</keyword>